<dbReference type="InterPro" id="IPR003594">
    <property type="entry name" value="HATPase_dom"/>
</dbReference>
<sequence length="144" mass="15255">MIGCRLRLDAGSSFAEEVAGLVRTLSAKAGLTARQAYWLRLAADEITTNIAQHGYGGRGGVIDVEGAVEPDRVWLRVEDDAPPFDPTGYDPGPRLAADPPLRQEGGYGLLLALGRLDGFAYDHVGGRNRNTLVMRRPGAAPAGG</sequence>
<dbReference type="InterPro" id="IPR036890">
    <property type="entry name" value="HATPase_C_sf"/>
</dbReference>
<keyword evidence="1" id="KW-0808">Transferase</keyword>
<gene>
    <name evidence="4" type="ORF">Mco01_43360</name>
</gene>
<accession>A0ABQ4G2P5</accession>
<dbReference type="RefSeq" id="WP_204058681.1">
    <property type="nucleotide sequence ID" value="NZ_BAAAGP010000012.1"/>
</dbReference>
<dbReference type="InterPro" id="IPR050267">
    <property type="entry name" value="Anti-sigma-factor_SerPK"/>
</dbReference>
<proteinExistence type="predicted"/>
<dbReference type="Proteomes" id="UP000603904">
    <property type="component" value="Unassembled WGS sequence"/>
</dbReference>
<dbReference type="CDD" id="cd16936">
    <property type="entry name" value="HATPase_RsbW-like"/>
    <property type="match status" value="1"/>
</dbReference>
<evidence type="ECO:0000259" key="3">
    <source>
        <dbReference type="Pfam" id="PF13581"/>
    </source>
</evidence>
<keyword evidence="1" id="KW-0418">Kinase</keyword>
<protein>
    <recommendedName>
        <fullName evidence="3">Histidine kinase/HSP90-like ATPase domain-containing protein</fullName>
    </recommendedName>
</protein>
<organism evidence="4 5">
    <name type="scientific">Microbispora corallina</name>
    <dbReference type="NCBI Taxonomy" id="83302"/>
    <lineage>
        <taxon>Bacteria</taxon>
        <taxon>Bacillati</taxon>
        <taxon>Actinomycetota</taxon>
        <taxon>Actinomycetes</taxon>
        <taxon>Streptosporangiales</taxon>
        <taxon>Streptosporangiaceae</taxon>
        <taxon>Microbispora</taxon>
    </lineage>
</organism>
<dbReference type="SUPFAM" id="SSF55874">
    <property type="entry name" value="ATPase domain of HSP90 chaperone/DNA topoisomerase II/histidine kinase"/>
    <property type="match status" value="1"/>
</dbReference>
<dbReference type="EMBL" id="BOOC01000021">
    <property type="protein sequence ID" value="GIH41336.1"/>
    <property type="molecule type" value="Genomic_DNA"/>
</dbReference>
<evidence type="ECO:0000256" key="1">
    <source>
        <dbReference type="ARBA" id="ARBA00022527"/>
    </source>
</evidence>
<evidence type="ECO:0000313" key="4">
    <source>
        <dbReference type="EMBL" id="GIH41336.1"/>
    </source>
</evidence>
<keyword evidence="5" id="KW-1185">Reference proteome</keyword>
<dbReference type="Gene3D" id="3.30.565.10">
    <property type="entry name" value="Histidine kinase-like ATPase, C-terminal domain"/>
    <property type="match status" value="1"/>
</dbReference>
<comment type="caution">
    <text evidence="4">The sequence shown here is derived from an EMBL/GenBank/DDBJ whole genome shotgun (WGS) entry which is preliminary data.</text>
</comment>
<name>A0ABQ4G2P5_9ACTN</name>
<dbReference type="PANTHER" id="PTHR35526:SF6">
    <property type="entry name" value="SLR1861 PROTEIN"/>
    <property type="match status" value="1"/>
</dbReference>
<feature type="region of interest" description="Disordered" evidence="2">
    <location>
        <begin position="79"/>
        <end position="98"/>
    </location>
</feature>
<evidence type="ECO:0000313" key="5">
    <source>
        <dbReference type="Proteomes" id="UP000603904"/>
    </source>
</evidence>
<reference evidence="4 5" key="1">
    <citation type="submission" date="2021-01" db="EMBL/GenBank/DDBJ databases">
        <title>Whole genome shotgun sequence of Microbispora corallina NBRC 16416.</title>
        <authorList>
            <person name="Komaki H."/>
            <person name="Tamura T."/>
        </authorList>
    </citation>
    <scope>NUCLEOTIDE SEQUENCE [LARGE SCALE GENOMIC DNA]</scope>
    <source>
        <strain evidence="4 5">NBRC 16416</strain>
    </source>
</reference>
<feature type="domain" description="Histidine kinase/HSP90-like ATPase" evidence="3">
    <location>
        <begin position="19"/>
        <end position="135"/>
    </location>
</feature>
<dbReference type="PANTHER" id="PTHR35526">
    <property type="entry name" value="ANTI-SIGMA-F FACTOR RSBW-RELATED"/>
    <property type="match status" value="1"/>
</dbReference>
<dbReference type="Pfam" id="PF13581">
    <property type="entry name" value="HATPase_c_2"/>
    <property type="match status" value="1"/>
</dbReference>
<evidence type="ECO:0000256" key="2">
    <source>
        <dbReference type="SAM" id="MobiDB-lite"/>
    </source>
</evidence>
<keyword evidence="1" id="KW-0723">Serine/threonine-protein kinase</keyword>